<keyword evidence="3" id="KW-0433">Leucine-rich repeat</keyword>
<feature type="signal peptide" evidence="8">
    <location>
        <begin position="1"/>
        <end position="19"/>
    </location>
</feature>
<evidence type="ECO:0000256" key="3">
    <source>
        <dbReference type="ARBA" id="ARBA00022614"/>
    </source>
</evidence>
<keyword evidence="4 8" id="KW-0732">Signal</keyword>
<dbReference type="InterPro" id="IPR013210">
    <property type="entry name" value="LRR_N_plant-typ"/>
</dbReference>
<evidence type="ECO:0000256" key="1">
    <source>
        <dbReference type="ARBA" id="ARBA00004196"/>
    </source>
</evidence>
<dbReference type="Gene3D" id="3.80.10.10">
    <property type="entry name" value="Ribonuclease Inhibitor"/>
    <property type="match status" value="1"/>
</dbReference>
<dbReference type="FunFam" id="3.80.10.10:FF:000400">
    <property type="entry name" value="Nuclear pore complex protein NUP107"/>
    <property type="match status" value="1"/>
</dbReference>
<name>A0A0D9WBS9_9ORYZ</name>
<dbReference type="GO" id="GO:0016020">
    <property type="term" value="C:membrane"/>
    <property type="evidence" value="ECO:0007669"/>
    <property type="project" value="UniProtKB-SubCell"/>
</dbReference>
<sequence>MMRAAAVALLLLLAGAGAAAGTAKKKDCDAGDKAALLAIKSALGDPYHFASWTPDASCCDWYDVDCDATTDRVVSLTVFQDASLTGVIPSAVAGLTHLRTLVWHHLPLISGPIPPAIAKLRRLSSLTISWTAVSGPIPSFLGDLHSLKFLDLSFNSLSGVIPPSLAALANLSGIDISRNRLTGDLPPALFSKLDTKQQGPAYLRLSRNNLTGGVPAEFAAVRFEVMDLSRNSLSFDMAGLRLQEGIESLELSHNLMYGGVPAQVAGISSLSYFNVSYNRLCGELPAGAARFDQYSFLHNKCLCGPPLPTPCKSSCRQKQNLSIYTHTNAR</sequence>
<dbReference type="SUPFAM" id="SSF52058">
    <property type="entry name" value="L domain-like"/>
    <property type="match status" value="1"/>
</dbReference>
<dbReference type="InterPro" id="IPR032675">
    <property type="entry name" value="LRR_dom_sf"/>
</dbReference>
<evidence type="ECO:0000256" key="7">
    <source>
        <dbReference type="ARBA" id="ARBA00038043"/>
    </source>
</evidence>
<dbReference type="Pfam" id="PF00560">
    <property type="entry name" value="LRR_1"/>
    <property type="match status" value="2"/>
</dbReference>
<reference evidence="10 11" key="1">
    <citation type="submission" date="2012-08" db="EMBL/GenBank/DDBJ databases">
        <title>Oryza genome evolution.</title>
        <authorList>
            <person name="Wing R.A."/>
        </authorList>
    </citation>
    <scope>NUCLEOTIDE SEQUENCE</scope>
</reference>
<organism evidence="10 11">
    <name type="scientific">Leersia perrieri</name>
    <dbReference type="NCBI Taxonomy" id="77586"/>
    <lineage>
        <taxon>Eukaryota</taxon>
        <taxon>Viridiplantae</taxon>
        <taxon>Streptophyta</taxon>
        <taxon>Embryophyta</taxon>
        <taxon>Tracheophyta</taxon>
        <taxon>Spermatophyta</taxon>
        <taxon>Magnoliopsida</taxon>
        <taxon>Liliopsida</taxon>
        <taxon>Poales</taxon>
        <taxon>Poaceae</taxon>
        <taxon>BOP clade</taxon>
        <taxon>Oryzoideae</taxon>
        <taxon>Oryzeae</taxon>
        <taxon>Oryzinae</taxon>
        <taxon>Leersia</taxon>
    </lineage>
</organism>
<accession>A0A0D9WBS9</accession>
<dbReference type="PRINTS" id="PR00019">
    <property type="entry name" value="LEURICHRPT"/>
</dbReference>
<proteinExistence type="inferred from homology"/>
<feature type="chain" id="PRO_5002348955" description="Leucine-rich repeat-containing N-terminal plant-type domain-containing protein" evidence="8">
    <location>
        <begin position="20"/>
        <end position="330"/>
    </location>
</feature>
<dbReference type="InterPro" id="IPR001611">
    <property type="entry name" value="Leu-rich_rpt"/>
</dbReference>
<evidence type="ECO:0000256" key="5">
    <source>
        <dbReference type="ARBA" id="ARBA00022737"/>
    </source>
</evidence>
<evidence type="ECO:0000256" key="4">
    <source>
        <dbReference type="ARBA" id="ARBA00022729"/>
    </source>
</evidence>
<keyword evidence="5" id="KW-0677">Repeat</keyword>
<dbReference type="PANTHER" id="PTHR48059">
    <property type="entry name" value="POLYGALACTURONASE INHIBITOR 1"/>
    <property type="match status" value="1"/>
</dbReference>
<keyword evidence="11" id="KW-1185">Reference proteome</keyword>
<evidence type="ECO:0000256" key="2">
    <source>
        <dbReference type="ARBA" id="ARBA00004370"/>
    </source>
</evidence>
<dbReference type="Gramene" id="LPERR05G00310.2">
    <property type="protein sequence ID" value="LPERR05G00310.2"/>
    <property type="gene ID" value="LPERR05G00310"/>
</dbReference>
<dbReference type="InterPro" id="IPR051848">
    <property type="entry name" value="PGIP"/>
</dbReference>
<evidence type="ECO:0000313" key="10">
    <source>
        <dbReference type="EnsemblPlants" id="LPERR05G00310.2"/>
    </source>
</evidence>
<evidence type="ECO:0000259" key="9">
    <source>
        <dbReference type="Pfam" id="PF08263"/>
    </source>
</evidence>
<dbReference type="eggNOG" id="ENOG502QRQP">
    <property type="taxonomic scope" value="Eukaryota"/>
</dbReference>
<dbReference type="STRING" id="77586.A0A0D9WBS9"/>
<dbReference type="Pfam" id="PF08263">
    <property type="entry name" value="LRRNT_2"/>
    <property type="match status" value="1"/>
</dbReference>
<comment type="subcellular location">
    <subcellularLocation>
        <location evidence="1">Cell envelope</location>
    </subcellularLocation>
    <subcellularLocation>
        <location evidence="2">Membrane</location>
    </subcellularLocation>
</comment>
<dbReference type="EnsemblPlants" id="LPERR05G00310.2">
    <property type="protein sequence ID" value="LPERR05G00310.2"/>
    <property type="gene ID" value="LPERR05G00310"/>
</dbReference>
<evidence type="ECO:0000313" key="11">
    <source>
        <dbReference type="Proteomes" id="UP000032180"/>
    </source>
</evidence>
<dbReference type="PANTHER" id="PTHR48059:SF4">
    <property type="entry name" value="POLYGALACTURONASE INHIBITOR 1-RELATED"/>
    <property type="match status" value="1"/>
</dbReference>
<keyword evidence="6" id="KW-0472">Membrane</keyword>
<dbReference type="AlphaFoldDB" id="A0A0D9WBS9"/>
<dbReference type="HOGENOM" id="CLU_000288_18_22_1"/>
<evidence type="ECO:0000256" key="6">
    <source>
        <dbReference type="ARBA" id="ARBA00023136"/>
    </source>
</evidence>
<dbReference type="Proteomes" id="UP000032180">
    <property type="component" value="Chromosome 5"/>
</dbReference>
<evidence type="ECO:0000256" key="8">
    <source>
        <dbReference type="SAM" id="SignalP"/>
    </source>
</evidence>
<comment type="similarity">
    <text evidence="7">Belongs to the polygalacturonase-inhibiting protein family.</text>
</comment>
<reference evidence="11" key="2">
    <citation type="submission" date="2013-12" db="EMBL/GenBank/DDBJ databases">
        <authorList>
            <person name="Yu Y."/>
            <person name="Lee S."/>
            <person name="de Baynast K."/>
            <person name="Wissotski M."/>
            <person name="Liu L."/>
            <person name="Talag J."/>
            <person name="Goicoechea J."/>
            <person name="Angelova A."/>
            <person name="Jetty R."/>
            <person name="Kudrna D."/>
            <person name="Golser W."/>
            <person name="Rivera L."/>
            <person name="Zhang J."/>
            <person name="Wing R."/>
        </authorList>
    </citation>
    <scope>NUCLEOTIDE SEQUENCE</scope>
</reference>
<protein>
    <recommendedName>
        <fullName evidence="9">Leucine-rich repeat-containing N-terminal plant-type domain-containing protein</fullName>
    </recommendedName>
</protein>
<feature type="domain" description="Leucine-rich repeat-containing N-terminal plant-type" evidence="9">
    <location>
        <begin position="31"/>
        <end position="67"/>
    </location>
</feature>
<reference evidence="10" key="3">
    <citation type="submission" date="2015-04" db="UniProtKB">
        <authorList>
            <consortium name="EnsemblPlants"/>
        </authorList>
    </citation>
    <scope>IDENTIFICATION</scope>
</reference>